<reference evidence="1" key="1">
    <citation type="submission" date="2014-11" db="EMBL/GenBank/DDBJ databases">
        <authorList>
            <person name="Amaro Gonzalez C."/>
        </authorList>
    </citation>
    <scope>NUCLEOTIDE SEQUENCE</scope>
</reference>
<proteinExistence type="predicted"/>
<dbReference type="AlphaFoldDB" id="A0A0E9WPD8"/>
<organism evidence="1">
    <name type="scientific">Anguilla anguilla</name>
    <name type="common">European freshwater eel</name>
    <name type="synonym">Muraena anguilla</name>
    <dbReference type="NCBI Taxonomy" id="7936"/>
    <lineage>
        <taxon>Eukaryota</taxon>
        <taxon>Metazoa</taxon>
        <taxon>Chordata</taxon>
        <taxon>Craniata</taxon>
        <taxon>Vertebrata</taxon>
        <taxon>Euteleostomi</taxon>
        <taxon>Actinopterygii</taxon>
        <taxon>Neopterygii</taxon>
        <taxon>Teleostei</taxon>
        <taxon>Anguilliformes</taxon>
        <taxon>Anguillidae</taxon>
        <taxon>Anguilla</taxon>
    </lineage>
</organism>
<sequence>MISHIAKILQNLVYIKAFQLSSETVQVKKLKQTVYFKKVYNVTFV</sequence>
<name>A0A0E9WPD8_ANGAN</name>
<dbReference type="EMBL" id="GBXM01017142">
    <property type="protein sequence ID" value="JAH91435.1"/>
    <property type="molecule type" value="Transcribed_RNA"/>
</dbReference>
<accession>A0A0E9WPD8</accession>
<reference evidence="1" key="2">
    <citation type="journal article" date="2015" name="Fish Shellfish Immunol.">
        <title>Early steps in the European eel (Anguilla anguilla)-Vibrio vulnificus interaction in the gills: Role of the RtxA13 toxin.</title>
        <authorList>
            <person name="Callol A."/>
            <person name="Pajuelo D."/>
            <person name="Ebbesson L."/>
            <person name="Teles M."/>
            <person name="MacKenzie S."/>
            <person name="Amaro C."/>
        </authorList>
    </citation>
    <scope>NUCLEOTIDE SEQUENCE</scope>
</reference>
<evidence type="ECO:0000313" key="1">
    <source>
        <dbReference type="EMBL" id="JAH91435.1"/>
    </source>
</evidence>
<protein>
    <submittedName>
        <fullName evidence="1">Uncharacterized protein</fullName>
    </submittedName>
</protein>